<comment type="caution">
    <text evidence="5">The sequence shown here is derived from an EMBL/GenBank/DDBJ whole genome shotgun (WGS) entry which is preliminary data.</text>
</comment>
<dbReference type="Pfam" id="PF00443">
    <property type="entry name" value="UCH"/>
    <property type="match status" value="1"/>
</dbReference>
<keyword evidence="2" id="KW-0378">Hydrolase</keyword>
<evidence type="ECO:0000259" key="4">
    <source>
        <dbReference type="PROSITE" id="PS50235"/>
    </source>
</evidence>
<feature type="compositionally biased region" description="Basic residues" evidence="3">
    <location>
        <begin position="619"/>
        <end position="630"/>
    </location>
</feature>
<dbReference type="PROSITE" id="PS00972">
    <property type="entry name" value="USP_1"/>
    <property type="match status" value="1"/>
</dbReference>
<dbReference type="GO" id="GO:0005634">
    <property type="term" value="C:nucleus"/>
    <property type="evidence" value="ECO:0007669"/>
    <property type="project" value="TreeGrafter"/>
</dbReference>
<dbReference type="InterPro" id="IPR038765">
    <property type="entry name" value="Papain-like_cys_pep_sf"/>
</dbReference>
<dbReference type="Gene3D" id="3.90.70.10">
    <property type="entry name" value="Cysteine proteinases"/>
    <property type="match status" value="1"/>
</dbReference>
<dbReference type="GO" id="GO:0016579">
    <property type="term" value="P:protein deubiquitination"/>
    <property type="evidence" value="ECO:0007669"/>
    <property type="project" value="InterPro"/>
</dbReference>
<dbReference type="InterPro" id="IPR050164">
    <property type="entry name" value="Peptidase_C19"/>
</dbReference>
<dbReference type="PROSITE" id="PS00973">
    <property type="entry name" value="USP_2"/>
    <property type="match status" value="1"/>
</dbReference>
<feature type="region of interest" description="Disordered" evidence="3">
    <location>
        <begin position="619"/>
        <end position="646"/>
    </location>
</feature>
<dbReference type="AlphaFoldDB" id="A0AAN7PW92"/>
<dbReference type="SUPFAM" id="SSF54001">
    <property type="entry name" value="Cysteine proteinases"/>
    <property type="match status" value="1"/>
</dbReference>
<protein>
    <recommendedName>
        <fullName evidence="2">Ubiquitin carboxyl-terminal hydrolase</fullName>
        <ecNumber evidence="2">3.4.19.12</ecNumber>
    </recommendedName>
</protein>
<evidence type="ECO:0000256" key="3">
    <source>
        <dbReference type="SAM" id="MobiDB-lite"/>
    </source>
</evidence>
<dbReference type="InterPro" id="IPR018200">
    <property type="entry name" value="USP_CS"/>
</dbReference>
<evidence type="ECO:0000313" key="6">
    <source>
        <dbReference type="Proteomes" id="UP001345219"/>
    </source>
</evidence>
<dbReference type="FunFam" id="3.90.70.10:FF:000078">
    <property type="entry name" value="Ubiquitin carboxyl-terminal hydrolase 23"/>
    <property type="match status" value="1"/>
</dbReference>
<dbReference type="InterPro" id="IPR001394">
    <property type="entry name" value="Peptidase_C19_UCH"/>
</dbReference>
<comment type="catalytic activity">
    <reaction evidence="2">
        <text>Thiol-dependent hydrolysis of ester, thioester, amide, peptide and isopeptide bonds formed by the C-terminal Gly of ubiquitin (a 76-residue protein attached to proteins as an intracellular targeting signal).</text>
        <dbReference type="EC" id="3.4.19.12"/>
    </reaction>
</comment>
<keyword evidence="2" id="KW-0833">Ubl conjugation pathway</keyword>
<proteinExistence type="inferred from homology"/>
<name>A0AAN7PW92_9MYRT</name>
<sequence length="804" mass="89425">MISPQMAEGSQEAIFGADLNHNGKSLFQGGSSVKYFEKRIDFVPARKPYSGLTHSSGDFKIETLNLSGSGPSGGHEVALAVTRSNGKVKMGDGLEFLDSWLDPELRLGVSFQRIGAGLENLGNTCFLNSVLQCLTYTEPLAAYLQSGKHQSSCCINGFCALCAIQKHVIHTLKATGRILAPKDLVANLRSISRNFRNARQEDAHEYMVNLLESMHKCCLPLGVSSESSGAYEKSLVYKIFGGCLRSQVKCLQCNNCSNKFDRFIDLSLEIAKADSLQKAIRHFTAPEQLDGGERQYQCQNCKQKVQALKQLTIHEAPYVLTVHLKRFHFHDLGQKINKNVNFDTTLDLKPFVSGPHDGDLKYSLYGVLVHHGWSTHSGHYYCYVRTSTNMWYSLDDNQVRQVSESTVLQQKAYMLFYVRTRNSMPRKLVETAQKENFRNVPISASSLVIKKEANGIFPAKEPQVSEIVPEEPRKLDATLKTNIEKKIVDSDASGNSGKESSILNELEKTGVNQVIGNGTAGKVFTGNISNNNHIASSENLDHQGSQVGGMSALIVEKTTVPDQGETHVVVNSSVTLSVSGPSERVDFKERKHLKEKHVKHQVTSVYFGPKMLLRVSLNQHKKRTKRKRRAAKEDCRSTDLGPSTSESLGSVAIIHRRKVKACVKNAVDKKVEREEINSNGSPLTSSLNADMEVTEKKDCKNDSMENGLMSMLTRGLEETLVAHWDGIDLPPSSTMVPSHGKVNAIGYVADEWDEEYDRGKRKKLKQFKHDFSGPNHFQEIASKKIKTMKSKFDIAFAGNRPLRI</sequence>
<dbReference type="PANTHER" id="PTHR24006">
    <property type="entry name" value="UBIQUITIN CARBOXYL-TERMINAL HYDROLASE"/>
    <property type="match status" value="1"/>
</dbReference>
<keyword evidence="6" id="KW-1185">Reference proteome</keyword>
<keyword evidence="2" id="KW-0645">Protease</keyword>
<evidence type="ECO:0000256" key="2">
    <source>
        <dbReference type="RuleBase" id="RU366025"/>
    </source>
</evidence>
<keyword evidence="2" id="KW-0788">Thiol protease</keyword>
<comment type="function">
    <text evidence="2">Recognizes and hydrolyzes the peptide bond at the C-terminal Gly of ubiquitin. Involved in the processing of poly-ubiquitin precursors as well as that of ubiquitinated proteins.</text>
</comment>
<accession>A0AAN7PW92</accession>
<reference evidence="5 6" key="1">
    <citation type="journal article" date="2023" name="Hortic Res">
        <title>Pangenome of water caltrop reveals structural variations and asymmetric subgenome divergence after allopolyploidization.</title>
        <authorList>
            <person name="Zhang X."/>
            <person name="Chen Y."/>
            <person name="Wang L."/>
            <person name="Yuan Y."/>
            <person name="Fang M."/>
            <person name="Shi L."/>
            <person name="Lu R."/>
            <person name="Comes H.P."/>
            <person name="Ma Y."/>
            <person name="Chen Y."/>
            <person name="Huang G."/>
            <person name="Zhou Y."/>
            <person name="Zheng Z."/>
            <person name="Qiu Y."/>
        </authorList>
    </citation>
    <scope>NUCLEOTIDE SEQUENCE [LARGE SCALE GENOMIC DNA]</scope>
    <source>
        <tissue evidence="5">Roots</tissue>
    </source>
</reference>
<dbReference type="GO" id="GO:0005829">
    <property type="term" value="C:cytosol"/>
    <property type="evidence" value="ECO:0007669"/>
    <property type="project" value="TreeGrafter"/>
</dbReference>
<dbReference type="EMBL" id="JAXIOK010000014">
    <property type="protein sequence ID" value="KAK4754951.1"/>
    <property type="molecule type" value="Genomic_DNA"/>
</dbReference>
<dbReference type="PANTHER" id="PTHR24006:SF663">
    <property type="entry name" value="UBIQUITIN CARBOXYL-TERMINAL HYDROLASE 23"/>
    <property type="match status" value="1"/>
</dbReference>
<dbReference type="EC" id="3.4.19.12" evidence="2"/>
<dbReference type="Proteomes" id="UP001345219">
    <property type="component" value="Chromosome 8"/>
</dbReference>
<dbReference type="PROSITE" id="PS50235">
    <property type="entry name" value="USP_3"/>
    <property type="match status" value="1"/>
</dbReference>
<dbReference type="InterPro" id="IPR028889">
    <property type="entry name" value="USP"/>
</dbReference>
<evidence type="ECO:0000313" key="5">
    <source>
        <dbReference type="EMBL" id="KAK4754951.1"/>
    </source>
</evidence>
<feature type="domain" description="USP" evidence="4">
    <location>
        <begin position="116"/>
        <end position="420"/>
    </location>
</feature>
<dbReference type="GO" id="GO:0006508">
    <property type="term" value="P:proteolysis"/>
    <property type="evidence" value="ECO:0007669"/>
    <property type="project" value="UniProtKB-KW"/>
</dbReference>
<evidence type="ECO:0000256" key="1">
    <source>
        <dbReference type="ARBA" id="ARBA00009085"/>
    </source>
</evidence>
<dbReference type="GO" id="GO:0004843">
    <property type="term" value="F:cysteine-type deubiquitinase activity"/>
    <property type="evidence" value="ECO:0007669"/>
    <property type="project" value="UniProtKB-UniRule"/>
</dbReference>
<comment type="similarity">
    <text evidence="1 2">Belongs to the peptidase C19 family.</text>
</comment>
<organism evidence="5 6">
    <name type="scientific">Trapa incisa</name>
    <dbReference type="NCBI Taxonomy" id="236973"/>
    <lineage>
        <taxon>Eukaryota</taxon>
        <taxon>Viridiplantae</taxon>
        <taxon>Streptophyta</taxon>
        <taxon>Embryophyta</taxon>
        <taxon>Tracheophyta</taxon>
        <taxon>Spermatophyta</taxon>
        <taxon>Magnoliopsida</taxon>
        <taxon>eudicotyledons</taxon>
        <taxon>Gunneridae</taxon>
        <taxon>Pentapetalae</taxon>
        <taxon>rosids</taxon>
        <taxon>malvids</taxon>
        <taxon>Myrtales</taxon>
        <taxon>Lythraceae</taxon>
        <taxon>Trapa</taxon>
    </lineage>
</organism>
<gene>
    <name evidence="5" type="ORF">SAY87_008708</name>
</gene>
<dbReference type="CDD" id="cd02661">
    <property type="entry name" value="Peptidase_C19E"/>
    <property type="match status" value="1"/>
</dbReference>